<dbReference type="Gene3D" id="3.40.50.300">
    <property type="entry name" value="P-loop containing nucleotide triphosphate hydrolases"/>
    <property type="match status" value="1"/>
</dbReference>
<dbReference type="InterPro" id="IPR003439">
    <property type="entry name" value="ABC_transporter-like_ATP-bd"/>
</dbReference>
<evidence type="ECO:0000313" key="6">
    <source>
        <dbReference type="EMBL" id="SIQ17714.1"/>
    </source>
</evidence>
<proteinExistence type="inferred from homology"/>
<evidence type="ECO:0000256" key="3">
    <source>
        <dbReference type="ARBA" id="ARBA00022741"/>
    </source>
</evidence>
<dbReference type="PANTHER" id="PTHR42788">
    <property type="entry name" value="TAURINE IMPORT ATP-BINDING PROTEIN-RELATED"/>
    <property type="match status" value="1"/>
</dbReference>
<dbReference type="OrthoDB" id="9802264at2"/>
<dbReference type="EMBL" id="FTMK01000004">
    <property type="protein sequence ID" value="SIQ17714.1"/>
    <property type="molecule type" value="Genomic_DNA"/>
</dbReference>
<dbReference type="GO" id="GO:0005524">
    <property type="term" value="F:ATP binding"/>
    <property type="evidence" value="ECO:0007669"/>
    <property type="project" value="UniProtKB-KW"/>
</dbReference>
<comment type="similarity">
    <text evidence="1">Belongs to the ABC transporter superfamily.</text>
</comment>
<accession>A0A1N6QM62</accession>
<gene>
    <name evidence="6" type="ORF">SAMN05421641_104155</name>
</gene>
<keyword evidence="3" id="KW-0547">Nucleotide-binding</keyword>
<dbReference type="Pfam" id="PF00005">
    <property type="entry name" value="ABC_tran"/>
    <property type="match status" value="1"/>
</dbReference>
<dbReference type="AlphaFoldDB" id="A0A1N6QM62"/>
<dbReference type="PROSITE" id="PS00211">
    <property type="entry name" value="ABC_TRANSPORTER_1"/>
    <property type="match status" value="1"/>
</dbReference>
<name>A0A1N6QM62_9RHOB</name>
<dbReference type="Proteomes" id="UP000323956">
    <property type="component" value="Unassembled WGS sequence"/>
</dbReference>
<dbReference type="InterPro" id="IPR027417">
    <property type="entry name" value="P-loop_NTPase"/>
</dbReference>
<keyword evidence="4 6" id="KW-0067">ATP-binding</keyword>
<dbReference type="InterPro" id="IPR017871">
    <property type="entry name" value="ABC_transporter-like_CS"/>
</dbReference>
<dbReference type="InterPro" id="IPR050166">
    <property type="entry name" value="ABC_transporter_ATP-bind"/>
</dbReference>
<dbReference type="InterPro" id="IPR003593">
    <property type="entry name" value="AAA+_ATPase"/>
</dbReference>
<evidence type="ECO:0000256" key="2">
    <source>
        <dbReference type="ARBA" id="ARBA00022448"/>
    </source>
</evidence>
<reference evidence="6 7" key="1">
    <citation type="submission" date="2017-01" db="EMBL/GenBank/DDBJ databases">
        <authorList>
            <person name="Varghese N."/>
            <person name="Submissions S."/>
        </authorList>
    </citation>
    <scope>NUCLEOTIDE SEQUENCE [LARGE SCALE GENOMIC DNA]</scope>
    <source>
        <strain evidence="6 7">ATCC 700171</strain>
    </source>
</reference>
<dbReference type="GO" id="GO:0016887">
    <property type="term" value="F:ATP hydrolysis activity"/>
    <property type="evidence" value="ECO:0007669"/>
    <property type="project" value="InterPro"/>
</dbReference>
<sequence length="196" mass="20688">MRLELEAKSFGPRQVLGPLALLVARGERVAILGPSGIGKSTLLRILAGLDADFRGRLKGADRLAPVFQEPVLLPWRDAVANITIPTGCDAATARDWLAQVGLAGHEAKFPRQLSLGQQRRLALARAFAAGPDILLMDEPFASLDADTAARMLALTAALLTRSGAGLVLVTHDPAEAAALDARVLHLAGQPAQLQKD</sequence>
<dbReference type="SMART" id="SM00382">
    <property type="entry name" value="AAA"/>
    <property type="match status" value="1"/>
</dbReference>
<protein>
    <submittedName>
        <fullName evidence="6">NitT/TauT family transport system ATP-binding protein</fullName>
    </submittedName>
</protein>
<evidence type="ECO:0000256" key="1">
    <source>
        <dbReference type="ARBA" id="ARBA00005417"/>
    </source>
</evidence>
<evidence type="ECO:0000256" key="4">
    <source>
        <dbReference type="ARBA" id="ARBA00022840"/>
    </source>
</evidence>
<organism evidence="6 7">
    <name type="scientific">Paracoccus thiocyanatus</name>
    <dbReference type="NCBI Taxonomy" id="34006"/>
    <lineage>
        <taxon>Bacteria</taxon>
        <taxon>Pseudomonadati</taxon>
        <taxon>Pseudomonadota</taxon>
        <taxon>Alphaproteobacteria</taxon>
        <taxon>Rhodobacterales</taxon>
        <taxon>Paracoccaceae</taxon>
        <taxon>Paracoccus</taxon>
    </lineage>
</organism>
<keyword evidence="2" id="KW-0813">Transport</keyword>
<dbReference type="SUPFAM" id="SSF52540">
    <property type="entry name" value="P-loop containing nucleoside triphosphate hydrolases"/>
    <property type="match status" value="1"/>
</dbReference>
<dbReference type="PROSITE" id="PS50893">
    <property type="entry name" value="ABC_TRANSPORTER_2"/>
    <property type="match status" value="1"/>
</dbReference>
<feature type="domain" description="ABC transporter" evidence="5">
    <location>
        <begin position="1"/>
        <end position="195"/>
    </location>
</feature>
<evidence type="ECO:0000259" key="5">
    <source>
        <dbReference type="PROSITE" id="PS50893"/>
    </source>
</evidence>
<evidence type="ECO:0000313" key="7">
    <source>
        <dbReference type="Proteomes" id="UP000323956"/>
    </source>
</evidence>
<dbReference type="RefSeq" id="WP_149764855.1">
    <property type="nucleotide sequence ID" value="NZ_FTMK01000004.1"/>
</dbReference>
<dbReference type="PANTHER" id="PTHR42788:SF19">
    <property type="entry name" value="ALIPHATIC SULFONATES IMPORT ATP-BINDING PROTEIN SSUB 2"/>
    <property type="match status" value="1"/>
</dbReference>